<dbReference type="Proteomes" id="UP001484535">
    <property type="component" value="Unassembled WGS sequence"/>
</dbReference>
<accession>A0ABV0D141</accession>
<name>A0ABV0D141_9SPHN</name>
<gene>
    <name evidence="1" type="ORF">ABDJ38_16685</name>
</gene>
<keyword evidence="2" id="KW-1185">Reference proteome</keyword>
<dbReference type="RefSeq" id="WP_346786272.1">
    <property type="nucleotide sequence ID" value="NZ_JBDLBR010000012.1"/>
</dbReference>
<dbReference type="SUPFAM" id="SSF102198">
    <property type="entry name" value="Putative cyclase"/>
    <property type="match status" value="1"/>
</dbReference>
<dbReference type="InterPro" id="IPR037175">
    <property type="entry name" value="KFase_sf"/>
</dbReference>
<proteinExistence type="predicted"/>
<comment type="caution">
    <text evidence="1">The sequence shown here is derived from an EMBL/GenBank/DDBJ whole genome shotgun (WGS) entry which is preliminary data.</text>
</comment>
<protein>
    <submittedName>
        <fullName evidence="1">Uncharacterized protein</fullName>
    </submittedName>
</protein>
<dbReference type="Gene3D" id="3.50.30.50">
    <property type="entry name" value="Putative cyclase"/>
    <property type="match status" value="1"/>
</dbReference>
<dbReference type="EMBL" id="JBDLBR010000012">
    <property type="protein sequence ID" value="MEN7538808.1"/>
    <property type="molecule type" value="Genomic_DNA"/>
</dbReference>
<organism evidence="1 2">
    <name type="scientific">Aurantiacibacter flavus</name>
    <dbReference type="NCBI Taxonomy" id="3145232"/>
    <lineage>
        <taxon>Bacteria</taxon>
        <taxon>Pseudomonadati</taxon>
        <taxon>Pseudomonadota</taxon>
        <taxon>Alphaproteobacteria</taxon>
        <taxon>Sphingomonadales</taxon>
        <taxon>Erythrobacteraceae</taxon>
        <taxon>Aurantiacibacter</taxon>
    </lineage>
</organism>
<evidence type="ECO:0000313" key="1">
    <source>
        <dbReference type="EMBL" id="MEN7538808.1"/>
    </source>
</evidence>
<reference evidence="1 2" key="1">
    <citation type="submission" date="2024-05" db="EMBL/GenBank/DDBJ databases">
        <authorList>
            <person name="Park S."/>
        </authorList>
    </citation>
    <scope>NUCLEOTIDE SEQUENCE [LARGE SCALE GENOMIC DNA]</scope>
    <source>
        <strain evidence="1 2">DGU5</strain>
    </source>
</reference>
<sequence>MIASNLRAGARLLSLAAAITLAGRPTADELRLEEVAVADLRRWEAVNGRLPAGATLLVLTNLSKRWPERAAHLGTQERGATAVPQLHIPGHRILAAANVPGFGNVAHLHRLPASGATVRALPMNIRGRQRQPAAYRRPSPALLTARLFTCLLPS</sequence>
<evidence type="ECO:0000313" key="2">
    <source>
        <dbReference type="Proteomes" id="UP001484535"/>
    </source>
</evidence>